<feature type="compositionally biased region" description="Gly residues" evidence="8">
    <location>
        <begin position="903"/>
        <end position="914"/>
    </location>
</feature>
<evidence type="ECO:0000259" key="10">
    <source>
        <dbReference type="PROSITE" id="PS50112"/>
    </source>
</evidence>
<keyword evidence="9" id="KW-0812">Transmembrane</keyword>
<keyword evidence="1" id="KW-0675">Receptor</keyword>
<evidence type="ECO:0000256" key="6">
    <source>
        <dbReference type="ARBA" id="ARBA00022840"/>
    </source>
</evidence>
<evidence type="ECO:0000256" key="7">
    <source>
        <dbReference type="SAM" id="Coils"/>
    </source>
</evidence>
<keyword evidence="1" id="KW-0600">Photoreceptor protein</keyword>
<feature type="non-terminal residue" evidence="11">
    <location>
        <position position="931"/>
    </location>
</feature>
<dbReference type="NCBIfam" id="TIGR00229">
    <property type="entry name" value="sensory_box"/>
    <property type="match status" value="1"/>
</dbReference>
<comment type="caution">
    <text evidence="11">The sequence shown here is derived from an EMBL/GenBank/DDBJ whole genome shotgun (WGS) entry which is preliminary data.</text>
</comment>
<dbReference type="InterPro" id="IPR057352">
    <property type="entry name" value="TPR_TmcB/C"/>
</dbReference>
<keyword evidence="2" id="KW-0716">Sensory transduction</keyword>
<keyword evidence="12" id="KW-1185">Reference proteome</keyword>
<dbReference type="PANTHER" id="PTHR31600:SF2">
    <property type="entry name" value="GAMETE ENRICHED GENE 10 PROTEIN-RELATED"/>
    <property type="match status" value="1"/>
</dbReference>
<feature type="compositionally biased region" description="Gly residues" evidence="8">
    <location>
        <begin position="871"/>
        <end position="888"/>
    </location>
</feature>
<evidence type="ECO:0000256" key="8">
    <source>
        <dbReference type="SAM" id="MobiDB-lite"/>
    </source>
</evidence>
<dbReference type="CDD" id="cd00130">
    <property type="entry name" value="PAS"/>
    <property type="match status" value="1"/>
</dbReference>
<dbReference type="EMBL" id="PGGS01000195">
    <property type="protein sequence ID" value="PNH07141.1"/>
    <property type="molecule type" value="Genomic_DNA"/>
</dbReference>
<feature type="coiled-coil region" evidence="7">
    <location>
        <begin position="413"/>
        <end position="440"/>
    </location>
</feature>
<evidence type="ECO:0000313" key="11">
    <source>
        <dbReference type="EMBL" id="PNH07141.1"/>
    </source>
</evidence>
<protein>
    <submittedName>
        <fullName evidence="11">Tiny macrocysts protein B</fullName>
    </submittedName>
</protein>
<dbReference type="InterPro" id="IPR035965">
    <property type="entry name" value="PAS-like_dom_sf"/>
</dbReference>
<sequence>MMHAWLHGSGEPKCFTMPHVVHVVVAVASSITFAVAALLLIIADHELEPLSRNLLAAPHSMTELKAQLAKTVITVVDVLLWKFQSVQGLVYAICTVASFYYHLKELPYYTVWMNSFRLCFFAVHAWVGVHLCILMFTVDSVKVQSGNMGFAVWETANYDTAKRITDSMAYGIPAVFFGAGLAGAIRLYYFFRITLKFQVLQQQPNLYSKRVHRFADEKEVEICTRITRVWDEDGVVDPACLDLAETVVRAGIQQFPKSPFLHIVYANLLIDCRENYQSGWAQLEEARRMPLNLSYRFSIFTREQQHKQKAAAVSSSGENASDLVSYVEFQRNYKLIQSYHKAALVAMREFWQLLLHDAVNLNSLTSAFRKIEQMEHLADRTYKVVLERYPKAVKLLRSYANFLETVKNDPWTAAQFNSEADKQEEALENAENDLGGEDALSMRNSAIITINAEGIIHMANKHAVRMMGYGKGELDGKNISCIMPQPFSGRHNSYMRNYRATGKAKILDSPREVVALHRDHYVFPIKILVTKTQGNGADALFMGLLKEVEADPTQIKAWLMPNGMTLCADQSFTDYAGWAPADLIGKPFTGITADPDFVSSLIERAASCAPPETPQRQLGYQITQRRNSNTKQAYAANDLRSAVMQVLAPEHTAEGTHYTVRLWRPELLSGVMELNNKMVVTKADPVAGLIFGTPAHALSQQPLSRFLKVEKAGAPPGKGSAMPASLAASRAASFAAASYAAAAAAAGGHQHQLSMEYLLGNKNVKGGMKGKAAHKTGPRRVFEARHADGMALQISCQVALKGGSSTTRLVALLKPLNLITGNVAVLHALMRGQDMDGKSEGASSSLHRIRTANAAAARAKLDSSAHSGTHGAAGAGRGGVGSGVGVAGGPPRVPRLSLSNLGKQGGGGGGGGSGVRMSSATTATAQGVELE</sequence>
<keyword evidence="9" id="KW-1133">Transmembrane helix</keyword>
<feature type="transmembrane region" description="Helical" evidence="9">
    <location>
        <begin position="20"/>
        <end position="43"/>
    </location>
</feature>
<feature type="transmembrane region" description="Helical" evidence="9">
    <location>
        <begin position="170"/>
        <end position="191"/>
    </location>
</feature>
<dbReference type="InterPro" id="IPR000014">
    <property type="entry name" value="PAS"/>
</dbReference>
<feature type="domain" description="PAS" evidence="10">
    <location>
        <begin position="445"/>
        <end position="485"/>
    </location>
</feature>
<evidence type="ECO:0000256" key="5">
    <source>
        <dbReference type="ARBA" id="ARBA00022777"/>
    </source>
</evidence>
<evidence type="ECO:0000256" key="3">
    <source>
        <dbReference type="ARBA" id="ARBA00022679"/>
    </source>
</evidence>
<keyword evidence="1" id="KW-0157">Chromophore</keyword>
<organism evidence="11 12">
    <name type="scientific">Tetrabaena socialis</name>
    <dbReference type="NCBI Taxonomy" id="47790"/>
    <lineage>
        <taxon>Eukaryota</taxon>
        <taxon>Viridiplantae</taxon>
        <taxon>Chlorophyta</taxon>
        <taxon>core chlorophytes</taxon>
        <taxon>Chlorophyceae</taxon>
        <taxon>CS clade</taxon>
        <taxon>Chlamydomonadales</taxon>
        <taxon>Tetrabaenaceae</taxon>
        <taxon>Tetrabaena</taxon>
    </lineage>
</organism>
<dbReference type="Pfam" id="PF13426">
    <property type="entry name" value="PAS_9"/>
    <property type="match status" value="1"/>
</dbReference>
<dbReference type="PANTHER" id="PTHR31600">
    <property type="entry name" value="TINY MACROCYSTS PROTEIN B-RELATED"/>
    <property type="match status" value="1"/>
</dbReference>
<name>A0A2J8A3P8_9CHLO</name>
<keyword evidence="4" id="KW-0547">Nucleotide-binding</keyword>
<proteinExistence type="predicted"/>
<dbReference type="GO" id="GO:0016301">
    <property type="term" value="F:kinase activity"/>
    <property type="evidence" value="ECO:0007669"/>
    <property type="project" value="UniProtKB-KW"/>
</dbReference>
<keyword evidence="5" id="KW-0418">Kinase</keyword>
<feature type="compositionally biased region" description="Polar residues" evidence="8">
    <location>
        <begin position="916"/>
        <end position="925"/>
    </location>
</feature>
<dbReference type="GO" id="GO:0009881">
    <property type="term" value="F:photoreceptor activity"/>
    <property type="evidence" value="ECO:0007669"/>
    <property type="project" value="UniProtKB-KW"/>
</dbReference>
<feature type="transmembrane region" description="Helical" evidence="9">
    <location>
        <begin position="115"/>
        <end position="138"/>
    </location>
</feature>
<feature type="transmembrane region" description="Helical" evidence="9">
    <location>
        <begin position="86"/>
        <end position="103"/>
    </location>
</feature>
<evidence type="ECO:0000256" key="1">
    <source>
        <dbReference type="ARBA" id="ARBA00022543"/>
    </source>
</evidence>
<dbReference type="InterPro" id="IPR052994">
    <property type="entry name" value="Tiny_macrocysts_regulators"/>
</dbReference>
<feature type="region of interest" description="Disordered" evidence="8">
    <location>
        <begin position="857"/>
        <end position="931"/>
    </location>
</feature>
<gene>
    <name evidence="11" type="ORF">TSOC_006441</name>
</gene>
<dbReference type="OrthoDB" id="542352at2759"/>
<dbReference type="Gene3D" id="3.30.450.20">
    <property type="entry name" value="PAS domain"/>
    <property type="match status" value="1"/>
</dbReference>
<keyword evidence="9" id="KW-0472">Membrane</keyword>
<keyword evidence="3" id="KW-0808">Transferase</keyword>
<dbReference type="FunFam" id="3.30.450.20:FF:000060">
    <property type="entry name" value="Sensor protein FixL"/>
    <property type="match status" value="1"/>
</dbReference>
<dbReference type="Proteomes" id="UP000236333">
    <property type="component" value="Unassembled WGS sequence"/>
</dbReference>
<dbReference type="AlphaFoldDB" id="A0A2J8A3P8"/>
<dbReference type="SUPFAM" id="SSF55785">
    <property type="entry name" value="PYP-like sensor domain (PAS domain)"/>
    <property type="match status" value="1"/>
</dbReference>
<dbReference type="Pfam" id="PF25474">
    <property type="entry name" value="TPR_TmcB"/>
    <property type="match status" value="1"/>
</dbReference>
<accession>A0A2J8A3P8</accession>
<dbReference type="GO" id="GO:0005524">
    <property type="term" value="F:ATP binding"/>
    <property type="evidence" value="ECO:0007669"/>
    <property type="project" value="UniProtKB-KW"/>
</dbReference>
<dbReference type="PROSITE" id="PS50112">
    <property type="entry name" value="PAS"/>
    <property type="match status" value="1"/>
</dbReference>
<keyword evidence="6" id="KW-0067">ATP-binding</keyword>
<evidence type="ECO:0000256" key="2">
    <source>
        <dbReference type="ARBA" id="ARBA00022606"/>
    </source>
</evidence>
<evidence type="ECO:0000256" key="4">
    <source>
        <dbReference type="ARBA" id="ARBA00022741"/>
    </source>
</evidence>
<evidence type="ECO:0000313" key="12">
    <source>
        <dbReference type="Proteomes" id="UP000236333"/>
    </source>
</evidence>
<reference evidence="11 12" key="1">
    <citation type="journal article" date="2017" name="Mol. Biol. Evol.">
        <title>The 4-celled Tetrabaena socialis nuclear genome reveals the essential components for genetic control of cell number at the origin of multicellularity in the volvocine lineage.</title>
        <authorList>
            <person name="Featherston J."/>
            <person name="Arakaki Y."/>
            <person name="Hanschen E.R."/>
            <person name="Ferris P.J."/>
            <person name="Michod R.E."/>
            <person name="Olson B.J.S.C."/>
            <person name="Nozaki H."/>
            <person name="Durand P.M."/>
        </authorList>
    </citation>
    <scope>NUCLEOTIDE SEQUENCE [LARGE SCALE GENOMIC DNA]</scope>
    <source>
        <strain evidence="11 12">NIES-571</strain>
    </source>
</reference>
<keyword evidence="7" id="KW-0175">Coiled coil</keyword>
<evidence type="ECO:0000256" key="9">
    <source>
        <dbReference type="SAM" id="Phobius"/>
    </source>
</evidence>